<feature type="domain" description="HTH araC/xylS-type" evidence="4">
    <location>
        <begin position="203"/>
        <end position="301"/>
    </location>
</feature>
<evidence type="ECO:0000256" key="3">
    <source>
        <dbReference type="ARBA" id="ARBA00023163"/>
    </source>
</evidence>
<evidence type="ECO:0000313" key="6">
    <source>
        <dbReference type="Proteomes" id="UP000250163"/>
    </source>
</evidence>
<dbReference type="GO" id="GO:0043565">
    <property type="term" value="F:sequence-specific DNA binding"/>
    <property type="evidence" value="ECO:0007669"/>
    <property type="project" value="InterPro"/>
</dbReference>
<dbReference type="Gene3D" id="1.10.10.60">
    <property type="entry name" value="Homeodomain-like"/>
    <property type="match status" value="2"/>
</dbReference>
<reference evidence="6" key="1">
    <citation type="submission" date="2018-05" db="EMBL/GenBank/DDBJ databases">
        <authorList>
            <person name="Cea G.-C."/>
            <person name="William W."/>
        </authorList>
    </citation>
    <scope>NUCLEOTIDE SEQUENCE [LARGE SCALE GENOMIC DNA]</scope>
    <source>
        <strain evidence="6">DB21MT 5</strain>
    </source>
</reference>
<keyword evidence="1" id="KW-0805">Transcription regulation</keyword>
<dbReference type="Proteomes" id="UP000250163">
    <property type="component" value="Chromosome MORIYA"/>
</dbReference>
<evidence type="ECO:0000259" key="4">
    <source>
        <dbReference type="PROSITE" id="PS01124"/>
    </source>
</evidence>
<dbReference type="OrthoDB" id="5622169at2"/>
<proteinExistence type="predicted"/>
<dbReference type="EMBL" id="LS483250">
    <property type="protein sequence ID" value="SQD79796.1"/>
    <property type="molecule type" value="Genomic_DNA"/>
</dbReference>
<organism evidence="5 6">
    <name type="scientific">Moritella yayanosii</name>
    <dbReference type="NCBI Taxonomy" id="69539"/>
    <lineage>
        <taxon>Bacteria</taxon>
        <taxon>Pseudomonadati</taxon>
        <taxon>Pseudomonadota</taxon>
        <taxon>Gammaproteobacteria</taxon>
        <taxon>Alteromonadales</taxon>
        <taxon>Moritellaceae</taxon>
        <taxon>Moritella</taxon>
    </lineage>
</organism>
<keyword evidence="6" id="KW-1185">Reference proteome</keyword>
<dbReference type="InterPro" id="IPR050204">
    <property type="entry name" value="AraC_XylS_family_regulators"/>
</dbReference>
<dbReference type="PANTHER" id="PTHR46796">
    <property type="entry name" value="HTH-TYPE TRANSCRIPTIONAL ACTIVATOR RHAS-RELATED"/>
    <property type="match status" value="1"/>
</dbReference>
<dbReference type="PROSITE" id="PS01124">
    <property type="entry name" value="HTH_ARAC_FAMILY_2"/>
    <property type="match status" value="1"/>
</dbReference>
<dbReference type="PRINTS" id="PR00032">
    <property type="entry name" value="HTHARAC"/>
</dbReference>
<dbReference type="KEGG" id="mya:MORIYA_3341"/>
<sequence>MPLIKPVMDPLDIALPQLELSATSFEQSPSKICLRQMSLTDALSWAHYQNEHDRLYYVNNKQHTLSLYMSGGYETHRTDVNSGFGAPGKFCLMPKDSESHWQLGQTQQFMHLYFSDDYLKQLALKVFDIDPRMLQLPELTFTNDAATEALFRHCMATSDWQNGNAHLAMEQVTNTILVSMLQNMGITKLTTAVKGGLSPKVAALVCDYMQANFQRQVYLAELADLAQLSEYHFCRMFKQSMAQTPQAYLLAIRIERTKQAIQAGHLPLAEIALQCGFSNQSHMGRYFKKCVGVSPSAYRRHCLC</sequence>
<gene>
    <name evidence="5" type="ORF">MORIYA_3341</name>
</gene>
<dbReference type="PANTHER" id="PTHR46796:SF6">
    <property type="entry name" value="ARAC SUBFAMILY"/>
    <property type="match status" value="1"/>
</dbReference>
<dbReference type="InterPro" id="IPR009057">
    <property type="entry name" value="Homeodomain-like_sf"/>
</dbReference>
<evidence type="ECO:0000313" key="5">
    <source>
        <dbReference type="EMBL" id="SQD79796.1"/>
    </source>
</evidence>
<dbReference type="SUPFAM" id="SSF46689">
    <property type="entry name" value="Homeodomain-like"/>
    <property type="match status" value="2"/>
</dbReference>
<protein>
    <submittedName>
        <fullName evidence="5">Helix-turn-helix, AraC type</fullName>
    </submittedName>
</protein>
<dbReference type="AlphaFoldDB" id="A0A330LU59"/>
<dbReference type="InterPro" id="IPR020449">
    <property type="entry name" value="Tscrpt_reg_AraC-type_HTH"/>
</dbReference>
<evidence type="ECO:0000256" key="1">
    <source>
        <dbReference type="ARBA" id="ARBA00023015"/>
    </source>
</evidence>
<accession>A0A330LU59</accession>
<dbReference type="InterPro" id="IPR018060">
    <property type="entry name" value="HTH_AraC"/>
</dbReference>
<dbReference type="GO" id="GO:0003700">
    <property type="term" value="F:DNA-binding transcription factor activity"/>
    <property type="evidence" value="ECO:0007669"/>
    <property type="project" value="InterPro"/>
</dbReference>
<dbReference type="Pfam" id="PF12833">
    <property type="entry name" value="HTH_18"/>
    <property type="match status" value="1"/>
</dbReference>
<evidence type="ECO:0000256" key="2">
    <source>
        <dbReference type="ARBA" id="ARBA00023125"/>
    </source>
</evidence>
<keyword evidence="3" id="KW-0804">Transcription</keyword>
<dbReference type="SMART" id="SM00342">
    <property type="entry name" value="HTH_ARAC"/>
    <property type="match status" value="1"/>
</dbReference>
<keyword evidence="2" id="KW-0238">DNA-binding</keyword>
<name>A0A330LU59_9GAMM</name>
<dbReference type="RefSeq" id="WP_112716700.1">
    <property type="nucleotide sequence ID" value="NZ_LS483250.1"/>
</dbReference>